<dbReference type="KEGG" id="sct:SCAT_3376"/>
<dbReference type="Pfam" id="PF12587">
    <property type="entry name" value="DUF3761"/>
    <property type="match status" value="1"/>
</dbReference>
<dbReference type="InterPro" id="IPR022236">
    <property type="entry name" value="DUF3761"/>
</dbReference>
<keyword evidence="3" id="KW-1185">Reference proteome</keyword>
<dbReference type="STRING" id="1003195.SCATT_33670"/>
<protein>
    <recommendedName>
        <fullName evidence="4">DUF3761 domain-containing protein</fullName>
    </recommendedName>
</protein>
<dbReference type="RefSeq" id="WP_014144105.1">
    <property type="nucleotide sequence ID" value="NC_016111.1"/>
</dbReference>
<dbReference type="KEGG" id="scy:SCATT_33670"/>
<reference evidence="3" key="1">
    <citation type="submission" date="2011-12" db="EMBL/GenBank/DDBJ databases">
        <title>Complete genome sequence of Streptomyces cattleya strain DSM 46488.</title>
        <authorList>
            <person name="Ou H.-Y."/>
            <person name="Li P."/>
            <person name="Zhao C."/>
            <person name="O'Hagan D."/>
            <person name="Deng Z."/>
        </authorList>
    </citation>
    <scope>NUCLEOTIDE SEQUENCE [LARGE SCALE GENOMIC DNA]</scope>
    <source>
        <strain evidence="3">ATCC 35852 / DSM 46488 / JCM 4925 / NBRC 14057 / NRRL 8057</strain>
    </source>
</reference>
<dbReference type="OrthoDB" id="4335972at2"/>
<proteinExistence type="predicted"/>
<name>F8JWF8_STREN</name>
<feature type="region of interest" description="Disordered" evidence="1">
    <location>
        <begin position="115"/>
        <end position="160"/>
    </location>
</feature>
<evidence type="ECO:0000313" key="3">
    <source>
        <dbReference type="Proteomes" id="UP000007842"/>
    </source>
</evidence>
<dbReference type="HOGENOM" id="CLU_1446857_0_0_11"/>
<evidence type="ECO:0000313" key="2">
    <source>
        <dbReference type="EMBL" id="AEW95738.1"/>
    </source>
</evidence>
<gene>
    <name evidence="2" type="ordered locus">SCATT_33670</name>
</gene>
<feature type="compositionally biased region" description="Low complexity" evidence="1">
    <location>
        <begin position="118"/>
        <end position="160"/>
    </location>
</feature>
<accession>F8JWF8</accession>
<evidence type="ECO:0008006" key="4">
    <source>
        <dbReference type="Google" id="ProtNLM"/>
    </source>
</evidence>
<accession>G8WQX9</accession>
<sequence length="187" mass="18995">MGGAVGVLVVVGVIGNAVDPRPDKVVDAGPAVASPSPTPSGELPVLTGRMLTDARLAAREAGFTRLVTHDATGARRGQGSAADWKVCFQRPVPGQARTDAAVDLAVVLATERCPTADGRPAPVRTRATPPVVGTPAAPSQSPTPTPTDDGTGDDSGPTAACNDGTLSYAVHHQGACSHHHGVAEWYR</sequence>
<dbReference type="Proteomes" id="UP000007842">
    <property type="component" value="Chromosome"/>
</dbReference>
<dbReference type="EMBL" id="CP003219">
    <property type="protein sequence ID" value="AEW95738.1"/>
    <property type="molecule type" value="Genomic_DNA"/>
</dbReference>
<dbReference type="PATRIC" id="fig|1003195.11.peg.4847"/>
<organism evidence="2 3">
    <name type="scientific">Streptantibioticus cattleyicolor (strain ATCC 35852 / DSM 46488 / JCM 4925 / NBRC 14057 / NRRL 8057)</name>
    <name type="common">Streptomyces cattleya</name>
    <dbReference type="NCBI Taxonomy" id="1003195"/>
    <lineage>
        <taxon>Bacteria</taxon>
        <taxon>Bacillati</taxon>
        <taxon>Actinomycetota</taxon>
        <taxon>Actinomycetes</taxon>
        <taxon>Kitasatosporales</taxon>
        <taxon>Streptomycetaceae</taxon>
        <taxon>Streptantibioticus</taxon>
    </lineage>
</organism>
<dbReference type="AlphaFoldDB" id="F8JWF8"/>
<evidence type="ECO:0000256" key="1">
    <source>
        <dbReference type="SAM" id="MobiDB-lite"/>
    </source>
</evidence>